<evidence type="ECO:0000313" key="1">
    <source>
        <dbReference type="EMBL" id="CAK0789876.1"/>
    </source>
</evidence>
<dbReference type="Proteomes" id="UP001189429">
    <property type="component" value="Unassembled WGS sequence"/>
</dbReference>
<protein>
    <submittedName>
        <fullName evidence="1">Uncharacterized protein</fullName>
    </submittedName>
</protein>
<gene>
    <name evidence="1" type="ORF">PCOR1329_LOCUS1308</name>
</gene>
<reference evidence="1" key="1">
    <citation type="submission" date="2023-10" db="EMBL/GenBank/DDBJ databases">
        <authorList>
            <person name="Chen Y."/>
            <person name="Shah S."/>
            <person name="Dougan E. K."/>
            <person name="Thang M."/>
            <person name="Chan C."/>
        </authorList>
    </citation>
    <scope>NUCLEOTIDE SEQUENCE [LARGE SCALE GENOMIC DNA]</scope>
</reference>
<name>A0ABN9PFC0_9DINO</name>
<organism evidence="1 2">
    <name type="scientific">Prorocentrum cordatum</name>
    <dbReference type="NCBI Taxonomy" id="2364126"/>
    <lineage>
        <taxon>Eukaryota</taxon>
        <taxon>Sar</taxon>
        <taxon>Alveolata</taxon>
        <taxon>Dinophyceae</taxon>
        <taxon>Prorocentrales</taxon>
        <taxon>Prorocentraceae</taxon>
        <taxon>Prorocentrum</taxon>
    </lineage>
</organism>
<evidence type="ECO:0000313" key="2">
    <source>
        <dbReference type="Proteomes" id="UP001189429"/>
    </source>
</evidence>
<keyword evidence="2" id="KW-1185">Reference proteome</keyword>
<comment type="caution">
    <text evidence="1">The sequence shown here is derived from an EMBL/GenBank/DDBJ whole genome shotgun (WGS) entry which is preliminary data.</text>
</comment>
<sequence>MGVAFVASFALWSGCYHFFVRPFKETDATEQDASLTVAEAKMHRVYDWLNCNPVFALKCRYYFQDVGGEDQGLLRGHPLACGENPAAVRFYEIGKEYLFLRVQRQYMIEYHLSNFLEPDYWTDIGSSGVARMMAPLLAHLVPVKTRLKSAYEQVDLAYRRGVGNEGYSSAPLIP</sequence>
<dbReference type="EMBL" id="CAUYUJ010000316">
    <property type="protein sequence ID" value="CAK0789876.1"/>
    <property type="molecule type" value="Genomic_DNA"/>
</dbReference>
<proteinExistence type="predicted"/>
<accession>A0ABN9PFC0</accession>